<gene>
    <name evidence="3" type="ORF">TRM7557_02667</name>
</gene>
<dbReference type="InterPro" id="IPR002881">
    <property type="entry name" value="DUF58"/>
</dbReference>
<dbReference type="AlphaFoldDB" id="A0A0P1GEV7"/>
<feature type="region of interest" description="Disordered" evidence="1">
    <location>
        <begin position="1"/>
        <end position="20"/>
    </location>
</feature>
<evidence type="ECO:0000313" key="4">
    <source>
        <dbReference type="Proteomes" id="UP000052022"/>
    </source>
</evidence>
<protein>
    <recommendedName>
        <fullName evidence="2">DUF58 domain-containing protein</fullName>
    </recommendedName>
</protein>
<accession>A0A0P1GEV7</accession>
<organism evidence="3 4">
    <name type="scientific">Tritonibacter multivorans</name>
    <dbReference type="NCBI Taxonomy" id="928856"/>
    <lineage>
        <taxon>Bacteria</taxon>
        <taxon>Pseudomonadati</taxon>
        <taxon>Pseudomonadota</taxon>
        <taxon>Alphaproteobacteria</taxon>
        <taxon>Rhodobacterales</taxon>
        <taxon>Paracoccaceae</taxon>
        <taxon>Tritonibacter</taxon>
    </lineage>
</organism>
<evidence type="ECO:0000259" key="2">
    <source>
        <dbReference type="Pfam" id="PF01882"/>
    </source>
</evidence>
<dbReference type="STRING" id="928856.SAMN04488049_10151"/>
<feature type="domain" description="DUF58" evidence="2">
    <location>
        <begin position="66"/>
        <end position="268"/>
    </location>
</feature>
<evidence type="ECO:0000313" key="3">
    <source>
        <dbReference type="EMBL" id="CUH79966.1"/>
    </source>
</evidence>
<dbReference type="EMBL" id="CYSD01000037">
    <property type="protein sequence ID" value="CUH79966.1"/>
    <property type="molecule type" value="Genomic_DNA"/>
</dbReference>
<dbReference type="PANTHER" id="PTHR33608:SF6">
    <property type="entry name" value="BLL2464 PROTEIN"/>
    <property type="match status" value="1"/>
</dbReference>
<dbReference type="OrthoDB" id="9794556at2"/>
<keyword evidence="4" id="KW-1185">Reference proteome</keyword>
<dbReference type="Pfam" id="PF01882">
    <property type="entry name" value="DUF58"/>
    <property type="match status" value="1"/>
</dbReference>
<proteinExistence type="predicted"/>
<evidence type="ECO:0000256" key="1">
    <source>
        <dbReference type="SAM" id="MobiDB-lite"/>
    </source>
</evidence>
<sequence length="310" mass="34443">MSPDTPPRAASREAALRGPGGQLRLRAEEAASPLPPLLVQAEQLAGAVLLGDHGRRRSGMGDDFWQYRPVQPGDSRRMIDHRRSARGDQQFVREREWQIAQTVHFWTDRGASMRFASSDHLPTKADRARLLALATAILMVRGGERVGLTGGLLPPRRGNIQILRMAESWTKDDDTPYAPPEHRALIPHARALCISDFLGPMQELETALAKSADRGVRGVLLQVLDPSEEAFPFAGRTRFESVTGELAHETLKARGLRDRYLDRLAERRDALDHLCRETGWQLGLHHTEQSAQAGLLWLHGALGRRAGHAT</sequence>
<name>A0A0P1GEV7_9RHOB</name>
<dbReference type="Proteomes" id="UP000052022">
    <property type="component" value="Unassembled WGS sequence"/>
</dbReference>
<dbReference type="PANTHER" id="PTHR33608">
    <property type="entry name" value="BLL2464 PROTEIN"/>
    <property type="match status" value="1"/>
</dbReference>
<reference evidence="3 4" key="1">
    <citation type="submission" date="2015-09" db="EMBL/GenBank/DDBJ databases">
        <authorList>
            <consortium name="Swine Surveillance"/>
        </authorList>
    </citation>
    <scope>NUCLEOTIDE SEQUENCE [LARGE SCALE GENOMIC DNA]</scope>
    <source>
        <strain evidence="3 4">CECT 7557</strain>
    </source>
</reference>